<accession>A0A4R7Z8D0</accession>
<dbReference type="EMBL" id="SODA01000002">
    <property type="protein sequence ID" value="TDW07255.1"/>
    <property type="molecule type" value="Genomic_DNA"/>
</dbReference>
<dbReference type="AlphaFoldDB" id="A0A4R7Z8D0"/>
<organism evidence="1 2">
    <name type="scientific">Halanaerobium saccharolyticum</name>
    <dbReference type="NCBI Taxonomy" id="43595"/>
    <lineage>
        <taxon>Bacteria</taxon>
        <taxon>Bacillati</taxon>
        <taxon>Bacillota</taxon>
        <taxon>Clostridia</taxon>
        <taxon>Halanaerobiales</taxon>
        <taxon>Halanaerobiaceae</taxon>
        <taxon>Halanaerobium</taxon>
    </lineage>
</organism>
<dbReference type="Proteomes" id="UP000294697">
    <property type="component" value="Unassembled WGS sequence"/>
</dbReference>
<comment type="caution">
    <text evidence="1">The sequence shown here is derived from an EMBL/GenBank/DDBJ whole genome shotgun (WGS) entry which is preliminary data.</text>
</comment>
<sequence>MPAITAPLNDFGPSSLSLTIIRKDKDNKKEKEFQSIEAEYICDSDLKKAINIMNNINRGYSSALSIGKIIDNEINSKKIILDIFKESRDFTKKEAQLYKESIDELFNNTGRKLYDI</sequence>
<evidence type="ECO:0000313" key="1">
    <source>
        <dbReference type="EMBL" id="TDW07255.1"/>
    </source>
</evidence>
<proteinExistence type="predicted"/>
<evidence type="ECO:0000313" key="2">
    <source>
        <dbReference type="Proteomes" id="UP000294697"/>
    </source>
</evidence>
<reference evidence="1 2" key="1">
    <citation type="submission" date="2019-03" db="EMBL/GenBank/DDBJ databases">
        <title>Subsurface microbial communities from deep shales in Ohio and West Virginia, USA.</title>
        <authorList>
            <person name="Wrighton K."/>
        </authorList>
    </citation>
    <scope>NUCLEOTIDE SEQUENCE [LARGE SCALE GENOMIC DNA]</scope>
    <source>
        <strain evidence="1 2">MSL9.2</strain>
    </source>
</reference>
<protein>
    <submittedName>
        <fullName evidence="1">Uncharacterized protein</fullName>
    </submittedName>
</protein>
<dbReference type="RefSeq" id="WP_111572085.1">
    <property type="nucleotide sequence ID" value="NZ_QLME01000009.1"/>
</dbReference>
<gene>
    <name evidence="1" type="ORF">C8C77_10255</name>
</gene>
<dbReference type="OrthoDB" id="1696133at2"/>
<name>A0A4R7Z8D0_9FIRM</name>